<evidence type="ECO:0000313" key="2">
    <source>
        <dbReference type="EMBL" id="MBJ7538929.1"/>
    </source>
</evidence>
<gene>
    <name evidence="2" type="ORF">I8J31_14680</name>
</gene>
<accession>A0A934MX52</accession>
<reference evidence="2" key="1">
    <citation type="submission" date="2020-12" db="EMBL/GenBank/DDBJ databases">
        <title>Marinomonas arctica sp. nov., a psychrotolerant bacterium isolated from the Arctic.</title>
        <authorList>
            <person name="Zhang Y."/>
        </authorList>
    </citation>
    <scope>NUCLEOTIDE SEQUENCE</scope>
    <source>
        <strain evidence="2">C1424</strain>
    </source>
</reference>
<protein>
    <submittedName>
        <fullName evidence="2">Uncharacterized protein</fullName>
    </submittedName>
</protein>
<keyword evidence="3" id="KW-1185">Reference proteome</keyword>
<sequence length="123" mass="14301">MLLQILISAGVFFLLLLGLTLFYVRHQTKVPYYRLTQRQCVVLLSKAIQGVLPEREWHIFVGMSIRDNEALETLREKCLLIDESCVKGTCLINGQQCISFNKQGIRQLEMLLDEWQHKSNYTV</sequence>
<evidence type="ECO:0000256" key="1">
    <source>
        <dbReference type="SAM" id="Phobius"/>
    </source>
</evidence>
<proteinExistence type="predicted"/>
<dbReference type="AlphaFoldDB" id="A0A934MX52"/>
<dbReference type="Proteomes" id="UP000628710">
    <property type="component" value="Unassembled WGS sequence"/>
</dbReference>
<organism evidence="2 3">
    <name type="scientific">Marinomonas transparens</name>
    <dbReference type="NCBI Taxonomy" id="2795388"/>
    <lineage>
        <taxon>Bacteria</taxon>
        <taxon>Pseudomonadati</taxon>
        <taxon>Pseudomonadota</taxon>
        <taxon>Gammaproteobacteria</taxon>
        <taxon>Oceanospirillales</taxon>
        <taxon>Oceanospirillaceae</taxon>
        <taxon>Marinomonas</taxon>
    </lineage>
</organism>
<evidence type="ECO:0000313" key="3">
    <source>
        <dbReference type="Proteomes" id="UP000628710"/>
    </source>
</evidence>
<keyword evidence="1" id="KW-0812">Transmembrane</keyword>
<comment type="caution">
    <text evidence="2">The sequence shown here is derived from an EMBL/GenBank/DDBJ whole genome shotgun (WGS) entry which is preliminary data.</text>
</comment>
<keyword evidence="1" id="KW-0472">Membrane</keyword>
<keyword evidence="1" id="KW-1133">Transmembrane helix</keyword>
<feature type="transmembrane region" description="Helical" evidence="1">
    <location>
        <begin position="6"/>
        <end position="24"/>
    </location>
</feature>
<name>A0A934MX52_9GAMM</name>
<dbReference type="EMBL" id="JAEMNX010000019">
    <property type="protein sequence ID" value="MBJ7538929.1"/>
    <property type="molecule type" value="Genomic_DNA"/>
</dbReference>